<feature type="compositionally biased region" description="Pro residues" evidence="3">
    <location>
        <begin position="92"/>
        <end position="109"/>
    </location>
</feature>
<feature type="region of interest" description="Disordered" evidence="3">
    <location>
        <begin position="614"/>
        <end position="637"/>
    </location>
</feature>
<feature type="domain" description="LIM interaction" evidence="4">
    <location>
        <begin position="576"/>
        <end position="615"/>
    </location>
</feature>
<dbReference type="GO" id="GO:0030274">
    <property type="term" value="F:LIM domain binding"/>
    <property type="evidence" value="ECO:0007669"/>
    <property type="project" value="UniProtKB-UniRule"/>
</dbReference>
<dbReference type="InterPro" id="IPR029005">
    <property type="entry name" value="LIM-bd/SEUSS"/>
</dbReference>
<organism evidence="5 6">
    <name type="scientific">Syphacia muris</name>
    <dbReference type="NCBI Taxonomy" id="451379"/>
    <lineage>
        <taxon>Eukaryota</taxon>
        <taxon>Metazoa</taxon>
        <taxon>Ecdysozoa</taxon>
        <taxon>Nematoda</taxon>
        <taxon>Chromadorea</taxon>
        <taxon>Rhabditida</taxon>
        <taxon>Spirurina</taxon>
        <taxon>Oxyuridomorpha</taxon>
        <taxon>Oxyuroidea</taxon>
        <taxon>Oxyuridae</taxon>
        <taxon>Syphacia</taxon>
    </lineage>
</organism>
<evidence type="ECO:0000313" key="6">
    <source>
        <dbReference type="WBParaSite" id="SMUV_0000796201-mRNA-1"/>
    </source>
</evidence>
<dbReference type="WBParaSite" id="SMUV_0000796201-mRNA-1">
    <property type="protein sequence ID" value="SMUV_0000796201-mRNA-1"/>
    <property type="gene ID" value="SMUV_0000796201"/>
</dbReference>
<dbReference type="AlphaFoldDB" id="A0A0N5AT24"/>
<dbReference type="Gene3D" id="2.10.110.10">
    <property type="entry name" value="Cysteine Rich Protein"/>
    <property type="match status" value="1"/>
</dbReference>
<proteinExistence type="inferred from homology"/>
<dbReference type="PANTHER" id="PTHR10378">
    <property type="entry name" value="LIM DOMAIN-BINDING PROTEIN"/>
    <property type="match status" value="1"/>
</dbReference>
<dbReference type="Proteomes" id="UP000046393">
    <property type="component" value="Unplaced"/>
</dbReference>
<reference evidence="6" key="1">
    <citation type="submission" date="2017-02" db="UniProtKB">
        <authorList>
            <consortium name="WormBaseParasite"/>
        </authorList>
    </citation>
    <scope>IDENTIFICATION</scope>
</reference>
<evidence type="ECO:0000256" key="1">
    <source>
        <dbReference type="ARBA" id="ARBA00006928"/>
    </source>
</evidence>
<sequence length="637" mass="70647">MPRRKVNENGSTAATSGGTKPRSRRIKKDAQAGAMEQKLDMVQMYDAQAPPSVQSMPMMHNHNGMMGMHDDGGGGPMSSHNLYSSPVAGMPGGPPPPEYYQPMPGPPPGSQGYSSAVAAAAAVGVGSGGAGGGGGSMMPPPGPHNGAASNNGGNNGSGQPGQPGQVPQQHQFMEPDPPQSPYINQPPHMQQHNHMMIRYRNMPAMGPSTHHQGLPPSQLEFKLNEMNRRLFIFSNSGIQDKDHAQWWDAFAHEFFDDDARMSFTIFDEQNPGRSHRYAVFSAIGRMLIPRYFRTIFESGVKEMYYVLRSVARESTGGFMVYCECENLLIVTKHEKPFSSEVQTECKLMCEFIYDETCGHRIRQWNIEMRQCQEYVLRDPNMVRMLSVCYAFLILFRLKLIFLLVLHDSFVPRLLSIPLSLQLQDSETQEKMKNSITITGMTSITLNYLKLCAILEPMQILMSQSKIHNLSPKESLKQTLFEYHSKYQQMQRQQQHQQQMAMNAMRCKFAGAMNPPHQMPPTPVEEPSAKKPRKRTRKAAGATGAQGTGSKKKNTSSPAPSAANFQGSSHYPVPYQDVMVVGEPSMMGGDYGEEDERTISRVENTQYDPNAMQNQMGAMSQPMNPSITSLGGPPNQSN</sequence>
<dbReference type="Pfam" id="PF01803">
    <property type="entry name" value="LIM_bind"/>
    <property type="match status" value="1"/>
</dbReference>
<evidence type="ECO:0000256" key="3">
    <source>
        <dbReference type="SAM" id="MobiDB-lite"/>
    </source>
</evidence>
<feature type="compositionally biased region" description="Low complexity" evidence="3">
    <location>
        <begin position="162"/>
        <end position="171"/>
    </location>
</feature>
<feature type="compositionally biased region" description="Polar residues" evidence="3">
    <location>
        <begin position="554"/>
        <end position="568"/>
    </location>
</feature>
<dbReference type="Pfam" id="PF17916">
    <property type="entry name" value="LID"/>
    <property type="match status" value="1"/>
</dbReference>
<evidence type="ECO:0000313" key="5">
    <source>
        <dbReference type="Proteomes" id="UP000046393"/>
    </source>
</evidence>
<feature type="region of interest" description="Disordered" evidence="3">
    <location>
        <begin position="1"/>
        <end position="35"/>
    </location>
</feature>
<feature type="region of interest" description="Disordered" evidence="3">
    <location>
        <begin position="90"/>
        <end position="114"/>
    </location>
</feature>
<keyword evidence="5" id="KW-1185">Reference proteome</keyword>
<feature type="compositionally biased region" description="Low complexity" evidence="3">
    <location>
        <begin position="538"/>
        <end position="548"/>
    </location>
</feature>
<accession>A0A0N5AT24</accession>
<feature type="compositionally biased region" description="Polar residues" evidence="3">
    <location>
        <begin position="8"/>
        <end position="18"/>
    </location>
</feature>
<protein>
    <submittedName>
        <fullName evidence="6">LID domain-containing protein</fullName>
    </submittedName>
</protein>
<dbReference type="PROSITE" id="PS51957">
    <property type="entry name" value="LID"/>
    <property type="match status" value="1"/>
</dbReference>
<feature type="region of interest" description="Disordered" evidence="3">
    <location>
        <begin position="130"/>
        <end position="188"/>
    </location>
</feature>
<name>A0A0N5AT24_9BILA</name>
<dbReference type="STRING" id="451379.A0A0N5AT24"/>
<feature type="region of interest" description="Disordered" evidence="3">
    <location>
        <begin position="510"/>
        <end position="570"/>
    </location>
</feature>
<evidence type="ECO:0000256" key="2">
    <source>
        <dbReference type="PROSITE-ProRule" id="PRU01302"/>
    </source>
</evidence>
<comment type="similarity">
    <text evidence="1 2">Belongs to the LDB family.</text>
</comment>
<evidence type="ECO:0000259" key="4">
    <source>
        <dbReference type="PROSITE" id="PS51957"/>
    </source>
</evidence>
<dbReference type="InterPro" id="IPR041363">
    <property type="entry name" value="LID"/>
</dbReference>